<keyword evidence="3" id="KW-1185">Reference proteome</keyword>
<name>A0A1T4W733_9GAMM</name>
<protein>
    <submittedName>
        <fullName evidence="2">Glucose/mannose transport system substrate-binding protein</fullName>
    </submittedName>
</protein>
<dbReference type="Pfam" id="PF01547">
    <property type="entry name" value="SBP_bac_1"/>
    <property type="match status" value="1"/>
</dbReference>
<dbReference type="RefSeq" id="WP_078921577.1">
    <property type="nucleotide sequence ID" value="NZ_FUYB01000003.1"/>
</dbReference>
<sequence length="417" mass="47182">MKYLLPLLLAFTPVSLLADTTKPEVELAHFWISRGERAALQELEKAIEQRGGNFTNIEIENYDKLRALIVERLSLGYPPAITQWLGGDDMKLLHEMHAIKPLPSTWQEQPLATLLFPEVLEAISLNDQITGIPIGVHIQNVAFYSAKIYNSLKLPLPKNWSEFLEQAKIIKQAGYTPLALATEPWHLRFIFNPLLIEKLGHLGFKEFYSEEKPIAKWREGLLQAFDIFLKLKPYVDPKYAHYKWNESALLVVHNQAAMNIMGDFVKGEFIAEGKVADKDFFCAIAPGSGKIMIYGIDSFITLDNKAANLQAGQKLLFDIALNPEFQLNFNIKKGGIPILKNMDSSRLDACANQHYQAWKTSKENIFHLPDASSRLRLTFLQNTLQKAWLNNLTAEQATNELIQLVDEALAAQNSANH</sequence>
<evidence type="ECO:0000313" key="2">
    <source>
        <dbReference type="EMBL" id="SKA72521.1"/>
    </source>
</evidence>
<feature type="chain" id="PRO_5012888345" evidence="1">
    <location>
        <begin position="19"/>
        <end position="417"/>
    </location>
</feature>
<proteinExistence type="predicted"/>
<dbReference type="Gene3D" id="3.40.190.10">
    <property type="entry name" value="Periplasmic binding protein-like II"/>
    <property type="match status" value="2"/>
</dbReference>
<accession>A0A1T4W733</accession>
<reference evidence="2 3" key="1">
    <citation type="submission" date="2017-02" db="EMBL/GenBank/DDBJ databases">
        <authorList>
            <person name="Peterson S.W."/>
        </authorList>
    </citation>
    <scope>NUCLEOTIDE SEQUENCE [LARGE SCALE GENOMIC DNA]</scope>
    <source>
        <strain evidence="2 3">ATCC 49788</strain>
    </source>
</reference>
<dbReference type="STRING" id="92487.SAMN02745130_01100"/>
<gene>
    <name evidence="2" type="ORF">SAMN02745130_01100</name>
</gene>
<dbReference type="InterPro" id="IPR006059">
    <property type="entry name" value="SBP"/>
</dbReference>
<dbReference type="EMBL" id="FUYB01000003">
    <property type="protein sequence ID" value="SKA72521.1"/>
    <property type="molecule type" value="Genomic_DNA"/>
</dbReference>
<evidence type="ECO:0000313" key="3">
    <source>
        <dbReference type="Proteomes" id="UP000190460"/>
    </source>
</evidence>
<keyword evidence="1" id="KW-0732">Signal</keyword>
<dbReference type="OrthoDB" id="7317090at2"/>
<feature type="signal peptide" evidence="1">
    <location>
        <begin position="1"/>
        <end position="18"/>
    </location>
</feature>
<organism evidence="2 3">
    <name type="scientific">Thiothrix eikelboomii</name>
    <dbReference type="NCBI Taxonomy" id="92487"/>
    <lineage>
        <taxon>Bacteria</taxon>
        <taxon>Pseudomonadati</taxon>
        <taxon>Pseudomonadota</taxon>
        <taxon>Gammaproteobacteria</taxon>
        <taxon>Thiotrichales</taxon>
        <taxon>Thiotrichaceae</taxon>
        <taxon>Thiothrix</taxon>
    </lineage>
</organism>
<evidence type="ECO:0000256" key="1">
    <source>
        <dbReference type="SAM" id="SignalP"/>
    </source>
</evidence>
<dbReference type="SUPFAM" id="SSF53850">
    <property type="entry name" value="Periplasmic binding protein-like II"/>
    <property type="match status" value="1"/>
</dbReference>
<dbReference type="AlphaFoldDB" id="A0A1T4W733"/>
<dbReference type="Proteomes" id="UP000190460">
    <property type="component" value="Unassembled WGS sequence"/>
</dbReference>